<reference evidence="1 2" key="1">
    <citation type="submission" date="2018-05" db="EMBL/GenBank/DDBJ databases">
        <title>Draft genome sequences of Dehalococcoides mccartyi strains RC and KS.</title>
        <authorList>
            <person name="Higgins S.A."/>
            <person name="Padilla-Crespo E."/>
            <person name="Loeffler F.E."/>
        </authorList>
    </citation>
    <scope>NUCLEOTIDE SEQUENCE [LARGE SCALE GENOMIC DNA]</scope>
    <source>
        <strain evidence="1 2">KS</strain>
    </source>
</reference>
<dbReference type="EMBL" id="QGLD01000008">
    <property type="protein sequence ID" value="RAL70786.1"/>
    <property type="molecule type" value="Genomic_DNA"/>
</dbReference>
<protein>
    <submittedName>
        <fullName evidence="1">Uncharacterized protein</fullName>
    </submittedName>
</protein>
<comment type="caution">
    <text evidence="1">The sequence shown here is derived from an EMBL/GenBank/DDBJ whole genome shotgun (WGS) entry which is preliminary data.</text>
</comment>
<accession>A0A328ES89</accession>
<evidence type="ECO:0000313" key="1">
    <source>
        <dbReference type="EMBL" id="RAL70786.1"/>
    </source>
</evidence>
<name>A0A328ES89_9CHLR</name>
<organism evidence="1 2">
    <name type="scientific">Dehalococcoides mccartyi</name>
    <dbReference type="NCBI Taxonomy" id="61435"/>
    <lineage>
        <taxon>Bacteria</taxon>
        <taxon>Bacillati</taxon>
        <taxon>Chloroflexota</taxon>
        <taxon>Dehalococcoidia</taxon>
        <taxon>Dehalococcoidales</taxon>
        <taxon>Dehalococcoidaceae</taxon>
        <taxon>Dehalococcoides</taxon>
    </lineage>
</organism>
<sequence>MWPLVIILLSRQYFPLEMGRHSTISIISPILASFFHHEPDIS</sequence>
<dbReference type="Proteomes" id="UP000248786">
    <property type="component" value="Unassembled WGS sequence"/>
</dbReference>
<evidence type="ECO:0000313" key="2">
    <source>
        <dbReference type="Proteomes" id="UP000248786"/>
    </source>
</evidence>
<gene>
    <name evidence="1" type="ORF">C1G86_0441</name>
</gene>
<proteinExistence type="predicted"/>
<dbReference type="AlphaFoldDB" id="A0A328ES89"/>